<proteinExistence type="predicted"/>
<evidence type="ECO:0008006" key="4">
    <source>
        <dbReference type="Google" id="ProtNLM"/>
    </source>
</evidence>
<evidence type="ECO:0000313" key="2">
    <source>
        <dbReference type="EMBL" id="TCP25525.1"/>
    </source>
</evidence>
<dbReference type="RefSeq" id="WP_132601693.1">
    <property type="nucleotide sequence ID" value="NZ_NRRP01000022.1"/>
</dbReference>
<keyword evidence="1" id="KW-0472">Membrane</keyword>
<keyword evidence="1" id="KW-0812">Transmembrane</keyword>
<evidence type="ECO:0000313" key="3">
    <source>
        <dbReference type="Proteomes" id="UP000295733"/>
    </source>
</evidence>
<accession>A0A4R2NVT4</accession>
<gene>
    <name evidence="2" type="ORF">EV656_103278</name>
</gene>
<comment type="caution">
    <text evidence="2">The sequence shown here is derived from an EMBL/GenBank/DDBJ whole genome shotgun (WGS) entry which is preliminary data.</text>
</comment>
<dbReference type="Proteomes" id="UP000295733">
    <property type="component" value="Unassembled WGS sequence"/>
</dbReference>
<organism evidence="2 3">
    <name type="scientific">Rhodovulum adriaticum</name>
    <name type="common">Rhodopseudomonas adriatica</name>
    <dbReference type="NCBI Taxonomy" id="35804"/>
    <lineage>
        <taxon>Bacteria</taxon>
        <taxon>Pseudomonadati</taxon>
        <taxon>Pseudomonadota</taxon>
        <taxon>Alphaproteobacteria</taxon>
        <taxon>Rhodobacterales</taxon>
        <taxon>Paracoccaceae</taxon>
        <taxon>Rhodovulum</taxon>
    </lineage>
</organism>
<sequence>MSQTDSFIEEVTEEVRRDKLFALIKRYGWVAALAVLLIVGGASWREWSQARDRAAAQALGDAILAALEQPDAADRATALADLASAGDARALAALLAAGETDEGARSEAAAEVLRGIAEDPTLPVHYTQLAALKLVMLEGRAIAPEARRDRLAPLAEPGRPYRPLALEQLALAEVDAGNTEAALGHLNAAIQDAGSSAGLRQRATQLIVALGGDAEQG</sequence>
<keyword evidence="1" id="KW-1133">Transmembrane helix</keyword>
<keyword evidence="3" id="KW-1185">Reference proteome</keyword>
<protein>
    <recommendedName>
        <fullName evidence="4">Tetratricopeptide repeat-like domain-containing protein</fullName>
    </recommendedName>
</protein>
<name>A0A4R2NVT4_RHOAD</name>
<dbReference type="AlphaFoldDB" id="A0A4R2NVT4"/>
<feature type="transmembrane region" description="Helical" evidence="1">
    <location>
        <begin position="27"/>
        <end position="44"/>
    </location>
</feature>
<reference evidence="2 3" key="1">
    <citation type="submission" date="2019-03" db="EMBL/GenBank/DDBJ databases">
        <title>Genomic Encyclopedia of Type Strains, Phase IV (KMG-IV): sequencing the most valuable type-strain genomes for metagenomic binning, comparative biology and taxonomic classification.</title>
        <authorList>
            <person name="Goeker M."/>
        </authorList>
    </citation>
    <scope>NUCLEOTIDE SEQUENCE [LARGE SCALE GENOMIC DNA]</scope>
    <source>
        <strain evidence="2 3">DSM 2781</strain>
    </source>
</reference>
<evidence type="ECO:0000256" key="1">
    <source>
        <dbReference type="SAM" id="Phobius"/>
    </source>
</evidence>
<dbReference type="EMBL" id="SLXL01000003">
    <property type="protein sequence ID" value="TCP25525.1"/>
    <property type="molecule type" value="Genomic_DNA"/>
</dbReference>
<dbReference type="OrthoDB" id="7173339at2"/>